<evidence type="ECO:0000313" key="9">
    <source>
        <dbReference type="Proteomes" id="UP000176269"/>
    </source>
</evidence>
<gene>
    <name evidence="8" type="ORF">A3I56_04145</name>
</gene>
<proteinExistence type="predicted"/>
<dbReference type="AlphaFoldDB" id="A0A1F7K1S0"/>
<dbReference type="InterPro" id="IPR039344">
    <property type="entry name" value="MBLAC1"/>
</dbReference>
<name>A0A1F7K1S0_9BACT</name>
<evidence type="ECO:0000256" key="3">
    <source>
        <dbReference type="ARBA" id="ARBA00014856"/>
    </source>
</evidence>
<feature type="domain" description="Metallo-beta-lactamase" evidence="7">
    <location>
        <begin position="23"/>
        <end position="187"/>
    </location>
</feature>
<comment type="subunit">
    <text evidence="2">Homodimer.</text>
</comment>
<comment type="subcellular location">
    <subcellularLocation>
        <location evidence="1">Cytoplasm</location>
        <location evidence="1">Cytosol</location>
    </subcellularLocation>
</comment>
<reference evidence="8 9" key="1">
    <citation type="journal article" date="2016" name="Nat. Commun.">
        <title>Thousands of microbial genomes shed light on interconnected biogeochemical processes in an aquifer system.</title>
        <authorList>
            <person name="Anantharaman K."/>
            <person name="Brown C.T."/>
            <person name="Hug L.A."/>
            <person name="Sharon I."/>
            <person name="Castelle C.J."/>
            <person name="Probst A.J."/>
            <person name="Thomas B.C."/>
            <person name="Singh A."/>
            <person name="Wilkins M.J."/>
            <person name="Karaoz U."/>
            <person name="Brodie E.L."/>
            <person name="Williams K.H."/>
            <person name="Hubbard S.S."/>
            <person name="Banfield J.F."/>
        </authorList>
    </citation>
    <scope>NUCLEOTIDE SEQUENCE [LARGE SCALE GENOMIC DNA]</scope>
</reference>
<dbReference type="Gene3D" id="3.60.15.10">
    <property type="entry name" value="Ribonuclease Z/Hydroxyacylglutathione hydrolase-like"/>
    <property type="match status" value="1"/>
</dbReference>
<dbReference type="Proteomes" id="UP000176269">
    <property type="component" value="Unassembled WGS sequence"/>
</dbReference>
<evidence type="ECO:0000256" key="2">
    <source>
        <dbReference type="ARBA" id="ARBA00011738"/>
    </source>
</evidence>
<accession>A0A1F7K1S0</accession>
<dbReference type="InterPro" id="IPR001279">
    <property type="entry name" value="Metallo-B-lactamas"/>
</dbReference>
<evidence type="ECO:0000313" key="8">
    <source>
        <dbReference type="EMBL" id="OGK61811.1"/>
    </source>
</evidence>
<comment type="catalytic activity">
    <reaction evidence="5">
        <text>a ribonucleotidyl-ribonucleotide-RNA + H2O = a 3'-end ribonucleotide-RNA + a 5'-end 5'-phospho-ribonucleoside-RNA + H(+)</text>
        <dbReference type="Rhea" id="RHEA:68096"/>
        <dbReference type="Rhea" id="RHEA-COMP:15179"/>
        <dbReference type="Rhea" id="RHEA-COMP:17355"/>
        <dbReference type="Rhea" id="RHEA-COMP:17428"/>
        <dbReference type="ChEBI" id="CHEBI:15377"/>
        <dbReference type="ChEBI" id="CHEBI:15378"/>
        <dbReference type="ChEBI" id="CHEBI:74896"/>
        <dbReference type="ChEBI" id="CHEBI:138282"/>
        <dbReference type="ChEBI" id="CHEBI:173118"/>
    </reaction>
    <physiologicalReaction direction="left-to-right" evidence="5">
        <dbReference type="Rhea" id="RHEA:68097"/>
    </physiologicalReaction>
</comment>
<dbReference type="SMART" id="SM00849">
    <property type="entry name" value="Lactamase_B"/>
    <property type="match status" value="1"/>
</dbReference>
<organism evidence="8 9">
    <name type="scientific">Candidatus Roizmanbacteria bacterium RIFCSPLOWO2_02_FULL_43_10</name>
    <dbReference type="NCBI Taxonomy" id="1802078"/>
    <lineage>
        <taxon>Bacteria</taxon>
        <taxon>Candidatus Roizmaniibacteriota</taxon>
    </lineage>
</organism>
<dbReference type="CDD" id="cd07711">
    <property type="entry name" value="MBLAC1-like_MBL-fold"/>
    <property type="match status" value="1"/>
</dbReference>
<dbReference type="PANTHER" id="PTHR23200">
    <property type="entry name" value="METALLO-BETA-LACTAMASE DOMAIN-CONTAINING PROTEIN 1"/>
    <property type="match status" value="1"/>
</dbReference>
<dbReference type="GO" id="GO:0005829">
    <property type="term" value="C:cytosol"/>
    <property type="evidence" value="ECO:0007669"/>
    <property type="project" value="UniProtKB-SubCell"/>
</dbReference>
<evidence type="ECO:0000256" key="4">
    <source>
        <dbReference type="ARBA" id="ARBA00032988"/>
    </source>
</evidence>
<dbReference type="EMBL" id="MGBC01000007">
    <property type="protein sequence ID" value="OGK61811.1"/>
    <property type="molecule type" value="Genomic_DNA"/>
</dbReference>
<dbReference type="PANTHER" id="PTHR23200:SF48">
    <property type="entry name" value="METALLO-BETA-LACTAMASE DOMAIN-CONTAINING PROTEIN 1"/>
    <property type="match status" value="1"/>
</dbReference>
<evidence type="ECO:0000256" key="6">
    <source>
        <dbReference type="ARBA" id="ARBA00045869"/>
    </source>
</evidence>
<dbReference type="InterPro" id="IPR036866">
    <property type="entry name" value="RibonucZ/Hydroxyglut_hydro"/>
</dbReference>
<protein>
    <recommendedName>
        <fullName evidence="3">Metallo-beta-lactamase domain-containing protein 1</fullName>
    </recommendedName>
    <alternativeName>
        <fullName evidence="4">Endoribonuclease MBLAC1</fullName>
    </alternativeName>
</protein>
<dbReference type="Pfam" id="PF00753">
    <property type="entry name" value="Lactamase_B"/>
    <property type="match status" value="1"/>
</dbReference>
<comment type="caution">
    <text evidence="8">The sequence shown here is derived from an EMBL/GenBank/DDBJ whole genome shotgun (WGS) entry which is preliminary data.</text>
</comment>
<dbReference type="SUPFAM" id="SSF56281">
    <property type="entry name" value="Metallo-hydrolase/oxidoreductase"/>
    <property type="match status" value="1"/>
</dbReference>
<comment type="function">
    <text evidence="6">Endoribonuclease that catalyzes the hydrolysis of histone-coding pre-mRNA 3'-end. Involved in histone pre-mRNA processing during the S-phase of the cell cycle, which is required for entering/progressing through S-phase. Cleaves histone pre-mRNA at a major and a minor cleavage site after the 5'-ACCCA-3' and the 5'-ACCCACA-3' sequence, respectively, and located downstream of the stem-loop. May require the presence of the HDE element located at the histone pre-RNA 3'-end to avoid non-specific cleavage.</text>
</comment>
<evidence type="ECO:0000259" key="7">
    <source>
        <dbReference type="SMART" id="SM00849"/>
    </source>
</evidence>
<sequence>MDKVHILVEGYAYSGAEGKYVATPTSLLIVTNSKKILVDPGAHPQKLLEALKKLRVFPQNIDAIYLSHYHPDHFLNIRLFPKVDIYDGTTFWQNDEEHFHEKFIPGTDIEILPTPGHSAEHTSLLVKTDEGVVCIAADVFWWEDGQQRSDAQEELLQFSDPYATDTEALLASRKLVLQRAEWIIPGHGKKFRNPTLPL</sequence>
<evidence type="ECO:0000256" key="5">
    <source>
        <dbReference type="ARBA" id="ARBA00044690"/>
    </source>
</evidence>
<evidence type="ECO:0000256" key="1">
    <source>
        <dbReference type="ARBA" id="ARBA00004514"/>
    </source>
</evidence>